<gene>
    <name evidence="1" type="primary">RIM20_1</name>
    <name evidence="1" type="ORF">LPJ66_002253</name>
</gene>
<organism evidence="1 2">
    <name type="scientific">Kickxella alabastrina</name>
    <dbReference type="NCBI Taxonomy" id="61397"/>
    <lineage>
        <taxon>Eukaryota</taxon>
        <taxon>Fungi</taxon>
        <taxon>Fungi incertae sedis</taxon>
        <taxon>Zoopagomycota</taxon>
        <taxon>Kickxellomycotina</taxon>
        <taxon>Kickxellomycetes</taxon>
        <taxon>Kickxellales</taxon>
        <taxon>Kickxellaceae</taxon>
        <taxon>Kickxella</taxon>
    </lineage>
</organism>
<evidence type="ECO:0000313" key="2">
    <source>
        <dbReference type="Proteomes" id="UP001150581"/>
    </source>
</evidence>
<accession>A0ACC1IQX7</accession>
<keyword evidence="2" id="KW-1185">Reference proteome</keyword>
<dbReference type="EMBL" id="JANBPG010000170">
    <property type="protein sequence ID" value="KAJ1899227.1"/>
    <property type="molecule type" value="Genomic_DNA"/>
</dbReference>
<protein>
    <submittedName>
        <fullName evidence="1">PH-response regulator protein palA/rim20</fullName>
    </submittedName>
</protein>
<reference evidence="1" key="1">
    <citation type="submission" date="2022-07" db="EMBL/GenBank/DDBJ databases">
        <title>Phylogenomic reconstructions and comparative analyses of Kickxellomycotina fungi.</title>
        <authorList>
            <person name="Reynolds N.K."/>
            <person name="Stajich J.E."/>
            <person name="Barry K."/>
            <person name="Grigoriev I.V."/>
            <person name="Crous P."/>
            <person name="Smith M.E."/>
        </authorList>
    </citation>
    <scope>NUCLEOTIDE SEQUENCE</scope>
    <source>
        <strain evidence="1">Benny 63K</strain>
    </source>
</reference>
<name>A0ACC1IQX7_9FUNG</name>
<dbReference type="Proteomes" id="UP001150581">
    <property type="component" value="Unassembled WGS sequence"/>
</dbReference>
<sequence>MFLFKQQQSAAADKNGNDNSALLAVKFKTTEKTVFCKSLSEYIASSYAEPPEAYRDDLRVLDELREAATAALDVNANVLKRNIRYYGQLSFILSKFPADINVKFTWYNAFDSDSTVTCQDLYFERASVLFNIGAIYSQLACRESRNDKDSLNRAFGYFQNAAGVFSYLQSNVVSECRTQLTTDLSSYMLTTLENLMLCQAQECVWHRSVLSHMKDANVARVATQVAEFYDLAIESGSHGSLSNTIPAYWPDNFKAKKLYFYAEAQYRKAQDCLANSQYGEEVARMQAAQEFCNQTNELVTYDQRWSKHIRAAVVDMTRAQMEQVSINRTRAERDNDVIYLDPVPSSLSLATISPYKLAQSKAPEIVENPGKFLGEEELGPPLFKGLVPFVIHQAASLYEDRKDQLVSNDLINSLDELTANCESALNSLNLPNALEAIKKPIGLPPNILVGADEIRSEGGYLGIKRLLDNAIAANNTAAGLLDTAEDALNKEAHEDLRIKQGASAGSARAKRKQSGELTNTLRSEIAKYRGIVGKAHDSDAVIKGQVDTWSKFFALLGSPREEIERQVPSTTANPITDPHHSQIIQRLQQYLDEVSIMRRERLKSIDKLKRIALEDDVTPALNEEMQRLAAQSSTPILKFELHQFEEVFSQQLDKYTSWRKYIAEEREAQSELLDSIREANQAFIVARSNHPLLQQRDKALSNLETAIKRYREASFNLHDGSRFYASLEGELLKLREGCLDFAMARHMDALELIGVGQGEHPIDLSQAPDQDNQQQQQPTNLVWDPTMPLKYTSPR</sequence>
<proteinExistence type="predicted"/>
<comment type="caution">
    <text evidence="1">The sequence shown here is derived from an EMBL/GenBank/DDBJ whole genome shotgun (WGS) entry which is preliminary data.</text>
</comment>
<evidence type="ECO:0000313" key="1">
    <source>
        <dbReference type="EMBL" id="KAJ1899227.1"/>
    </source>
</evidence>